<protein>
    <submittedName>
        <fullName evidence="1">Uncharacterized protein</fullName>
    </submittedName>
</protein>
<sequence>MNKIEAWYWGNLQLLANQMPDSTITYDDEDCQWIAIDKFPLPRNVMQNRSRLFILTPGLDKPITQRPEAFYLDIGLKHRSGRHLDHVFNQGAAHGCVDLSDYGYAWFCLLLDRWRPSYDVVSGDNYATVVNTIFQQLNTL</sequence>
<proteinExistence type="predicted"/>
<organism evidence="1 2">
    <name type="scientific">Pontiella desulfatans</name>
    <dbReference type="NCBI Taxonomy" id="2750659"/>
    <lineage>
        <taxon>Bacteria</taxon>
        <taxon>Pseudomonadati</taxon>
        <taxon>Kiritimatiellota</taxon>
        <taxon>Kiritimatiellia</taxon>
        <taxon>Kiritimatiellales</taxon>
        <taxon>Pontiellaceae</taxon>
        <taxon>Pontiella</taxon>
    </lineage>
</organism>
<evidence type="ECO:0000313" key="1">
    <source>
        <dbReference type="EMBL" id="VGO12635.1"/>
    </source>
</evidence>
<dbReference type="RefSeq" id="WP_136078282.1">
    <property type="nucleotide sequence ID" value="NZ_CAAHFG010000001.1"/>
</dbReference>
<name>A0A6C2TYF9_PONDE</name>
<gene>
    <name evidence="1" type="ORF">PDESU_01188</name>
</gene>
<evidence type="ECO:0000313" key="2">
    <source>
        <dbReference type="Proteomes" id="UP000366872"/>
    </source>
</evidence>
<reference evidence="1 2" key="1">
    <citation type="submission" date="2019-04" db="EMBL/GenBank/DDBJ databases">
        <authorList>
            <person name="Van Vliet M D."/>
        </authorList>
    </citation>
    <scope>NUCLEOTIDE SEQUENCE [LARGE SCALE GENOMIC DNA]</scope>
    <source>
        <strain evidence="1 2">F1</strain>
    </source>
</reference>
<accession>A0A6C2TYF9</accession>
<keyword evidence="2" id="KW-1185">Reference proteome</keyword>
<dbReference type="Proteomes" id="UP000366872">
    <property type="component" value="Unassembled WGS sequence"/>
</dbReference>
<dbReference type="AlphaFoldDB" id="A0A6C2TYF9"/>
<dbReference type="EMBL" id="CAAHFG010000001">
    <property type="protein sequence ID" value="VGO12635.1"/>
    <property type="molecule type" value="Genomic_DNA"/>
</dbReference>